<sequence length="399" mass="45653">MKKRLWIVSEFYYPVVTSTGFYMTEISEYLVSKGMDIHVICTGAKYNEIENYHPKKFEIHNGVHIHRVLMAEINKNNFVKRAFRLFLSSIFLAFKILKNVKRGEELLVVTNPAFLLALIPVISFFKGIHYKLLVHDIFPENLVAIKKINIFSLGYKILKMIFDKSYVNADLCISIGRDMTEVIKRKTKGKTKVELIPNWADNKEVFPLRKEDTRLYNQLEISGFIFQFAGNLGYAQGLDNILSAISLVENKNISFLFIGGGAKAEVIKAFGEQKENVIYIGFQERSMQKDFLNTCDVAIVTLSDGMYGLGVPSKSYNIMAAGKPILYIGDEKSEIALCIKEYNIGWLVKPDDPYSLKNMIEYIYQNKDSLISIQNNARLVADTVFAKERILNRYYALLS</sequence>
<evidence type="ECO:0000256" key="2">
    <source>
        <dbReference type="SAM" id="Phobius"/>
    </source>
</evidence>
<name>A0A412IHV7_9BACE</name>
<evidence type="ECO:0000256" key="1">
    <source>
        <dbReference type="ARBA" id="ARBA00022679"/>
    </source>
</evidence>
<dbReference type="SUPFAM" id="SSF53756">
    <property type="entry name" value="UDP-Glycosyltransferase/glycogen phosphorylase"/>
    <property type="match status" value="1"/>
</dbReference>
<dbReference type="Proteomes" id="UP001221924">
    <property type="component" value="Unassembled WGS sequence"/>
</dbReference>
<keyword evidence="2" id="KW-0812">Transmembrane</keyword>
<evidence type="ECO:0000313" key="4">
    <source>
        <dbReference type="EMBL" id="MDE8694817.1"/>
    </source>
</evidence>
<dbReference type="GO" id="GO:0009103">
    <property type="term" value="P:lipopolysaccharide biosynthetic process"/>
    <property type="evidence" value="ECO:0007669"/>
    <property type="project" value="TreeGrafter"/>
</dbReference>
<dbReference type="PANTHER" id="PTHR46401:SF2">
    <property type="entry name" value="GLYCOSYLTRANSFERASE WBBK-RELATED"/>
    <property type="match status" value="1"/>
</dbReference>
<keyword evidence="1 5" id="KW-0808">Transferase</keyword>
<gene>
    <name evidence="5" type="ORF">DWX97_11650</name>
    <name evidence="4" type="ORF">PZH42_11960</name>
</gene>
<keyword evidence="2" id="KW-0472">Membrane</keyword>
<dbReference type="Pfam" id="PF00534">
    <property type="entry name" value="Glycos_transf_1"/>
    <property type="match status" value="1"/>
</dbReference>
<dbReference type="EMBL" id="JARFID010000009">
    <property type="protein sequence ID" value="MDE8694817.1"/>
    <property type="molecule type" value="Genomic_DNA"/>
</dbReference>
<protein>
    <submittedName>
        <fullName evidence="5">Glycosyltransferase WbuB</fullName>
    </submittedName>
    <submittedName>
        <fullName evidence="4">Glycosyltransferase family 4 protein</fullName>
    </submittedName>
</protein>
<organism evidence="5 6">
    <name type="scientific">Bacteroides cellulosilyticus</name>
    <dbReference type="NCBI Taxonomy" id="246787"/>
    <lineage>
        <taxon>Bacteria</taxon>
        <taxon>Pseudomonadati</taxon>
        <taxon>Bacteroidota</taxon>
        <taxon>Bacteroidia</taxon>
        <taxon>Bacteroidales</taxon>
        <taxon>Bacteroidaceae</taxon>
        <taxon>Bacteroides</taxon>
    </lineage>
</organism>
<comment type="caution">
    <text evidence="5">The sequence shown here is derived from an EMBL/GenBank/DDBJ whole genome shotgun (WGS) entry which is preliminary data.</text>
</comment>
<dbReference type="Gene3D" id="3.40.50.2000">
    <property type="entry name" value="Glycogen Phosphorylase B"/>
    <property type="match status" value="2"/>
</dbReference>
<feature type="domain" description="Glycosyl transferase family 1" evidence="3">
    <location>
        <begin position="224"/>
        <end position="378"/>
    </location>
</feature>
<dbReference type="PANTHER" id="PTHR46401">
    <property type="entry name" value="GLYCOSYLTRANSFERASE WBBK-RELATED"/>
    <property type="match status" value="1"/>
</dbReference>
<dbReference type="GeneID" id="66307692"/>
<reference evidence="4" key="2">
    <citation type="submission" date="2023-03" db="EMBL/GenBank/DDBJ databases">
        <title>DFI Biobank Strains.</title>
        <authorList>
            <person name="Mostad J."/>
            <person name="Paddock L."/>
            <person name="Medina S."/>
            <person name="Waligurski E."/>
            <person name="Barat B."/>
            <person name="Smith R."/>
            <person name="Burgo V."/>
            <person name="Metcalfe C."/>
            <person name="Woodson C."/>
            <person name="Sundararajan A."/>
            <person name="Ramaswamy R."/>
            <person name="Lin H."/>
            <person name="Pamer E.G."/>
        </authorList>
    </citation>
    <scope>NUCLEOTIDE SEQUENCE</scope>
    <source>
        <strain evidence="4">DFI.9.5</strain>
    </source>
</reference>
<dbReference type="RefSeq" id="WP_118402568.1">
    <property type="nucleotide sequence ID" value="NZ_CAXKYC010000010.1"/>
</dbReference>
<accession>A0A412IHV7</accession>
<evidence type="ECO:0000259" key="3">
    <source>
        <dbReference type="Pfam" id="PF00534"/>
    </source>
</evidence>
<reference evidence="5 6" key="1">
    <citation type="submission" date="2018-08" db="EMBL/GenBank/DDBJ databases">
        <title>A genome reference for cultivated species of the human gut microbiota.</title>
        <authorList>
            <person name="Zou Y."/>
            <person name="Xue W."/>
            <person name="Luo G."/>
        </authorList>
    </citation>
    <scope>NUCLEOTIDE SEQUENCE [LARGE SCALE GENOMIC DNA]</scope>
    <source>
        <strain evidence="5 6">AF22-3AC</strain>
    </source>
</reference>
<dbReference type="CDD" id="cd03794">
    <property type="entry name" value="GT4_WbuB-like"/>
    <property type="match status" value="1"/>
</dbReference>
<keyword evidence="2" id="KW-1133">Transmembrane helix</keyword>
<feature type="transmembrane region" description="Helical" evidence="2">
    <location>
        <begin position="106"/>
        <end position="125"/>
    </location>
</feature>
<evidence type="ECO:0000313" key="5">
    <source>
        <dbReference type="EMBL" id="RGS36806.1"/>
    </source>
</evidence>
<dbReference type="InterPro" id="IPR001296">
    <property type="entry name" value="Glyco_trans_1"/>
</dbReference>
<dbReference type="Proteomes" id="UP000283341">
    <property type="component" value="Unassembled WGS sequence"/>
</dbReference>
<dbReference type="EMBL" id="QRVJ01000008">
    <property type="protein sequence ID" value="RGS36806.1"/>
    <property type="molecule type" value="Genomic_DNA"/>
</dbReference>
<proteinExistence type="predicted"/>
<dbReference type="AlphaFoldDB" id="A0A412IHV7"/>
<evidence type="ECO:0000313" key="6">
    <source>
        <dbReference type="Proteomes" id="UP000283341"/>
    </source>
</evidence>
<dbReference type="GO" id="GO:0016757">
    <property type="term" value="F:glycosyltransferase activity"/>
    <property type="evidence" value="ECO:0007669"/>
    <property type="project" value="InterPro"/>
</dbReference>